<keyword evidence="8 11" id="KW-1133">Transmembrane helix</keyword>
<proteinExistence type="inferred from homology"/>
<feature type="region of interest" description="Disordered" evidence="10">
    <location>
        <begin position="1"/>
        <end position="116"/>
    </location>
</feature>
<dbReference type="OrthoDB" id="377083at2759"/>
<evidence type="ECO:0000256" key="2">
    <source>
        <dbReference type="ARBA" id="ARBA00010794"/>
    </source>
</evidence>
<gene>
    <name evidence="12" type="ORF">VC83_03001</name>
</gene>
<evidence type="ECO:0000256" key="6">
    <source>
        <dbReference type="ARBA" id="ARBA00022777"/>
    </source>
</evidence>
<evidence type="ECO:0000256" key="9">
    <source>
        <dbReference type="ARBA" id="ARBA00023136"/>
    </source>
</evidence>
<keyword evidence="7" id="KW-0256">Endoplasmic reticulum</keyword>
<feature type="transmembrane region" description="Helical" evidence="11">
    <location>
        <begin position="697"/>
        <end position="717"/>
    </location>
</feature>
<evidence type="ECO:0000256" key="3">
    <source>
        <dbReference type="ARBA" id="ARBA00012132"/>
    </source>
</evidence>
<evidence type="ECO:0000256" key="11">
    <source>
        <dbReference type="SAM" id="Phobius"/>
    </source>
</evidence>
<feature type="transmembrane region" description="Helical" evidence="11">
    <location>
        <begin position="375"/>
        <end position="395"/>
    </location>
</feature>
<evidence type="ECO:0000256" key="7">
    <source>
        <dbReference type="ARBA" id="ARBA00022824"/>
    </source>
</evidence>
<dbReference type="InterPro" id="IPR032974">
    <property type="entry name" value="Polypren_kinase"/>
</dbReference>
<feature type="transmembrane region" description="Helical" evidence="11">
    <location>
        <begin position="644"/>
        <end position="664"/>
    </location>
</feature>
<protein>
    <recommendedName>
        <fullName evidence="3">dolichol kinase</fullName>
        <ecNumber evidence="3">2.7.1.108</ecNumber>
    </recommendedName>
</protein>
<dbReference type="RefSeq" id="XP_024325194.1">
    <property type="nucleotide sequence ID" value="XM_024466650.1"/>
</dbReference>
<dbReference type="PANTHER" id="PTHR13205">
    <property type="entry name" value="TRANSMEMBRANE PROTEIN 15-RELATED"/>
    <property type="match status" value="1"/>
</dbReference>
<dbReference type="GeneID" id="36286078"/>
<feature type="transmembrane region" description="Helical" evidence="11">
    <location>
        <begin position="553"/>
        <end position="573"/>
    </location>
</feature>
<keyword evidence="4" id="KW-0808">Transferase</keyword>
<feature type="compositionally biased region" description="Polar residues" evidence="10">
    <location>
        <begin position="507"/>
        <end position="522"/>
    </location>
</feature>
<dbReference type="eggNOG" id="KOG2468">
    <property type="taxonomic scope" value="Eukaryota"/>
</dbReference>
<feature type="transmembrane region" description="Helical" evidence="11">
    <location>
        <begin position="738"/>
        <end position="759"/>
    </location>
</feature>
<name>A0A177AF87_9PEZI</name>
<accession>A0A177AF87</accession>
<evidence type="ECO:0000256" key="5">
    <source>
        <dbReference type="ARBA" id="ARBA00022692"/>
    </source>
</evidence>
<dbReference type="VEuPathDB" id="FungiDB:GMDG_04596"/>
<keyword evidence="9 11" id="KW-0472">Membrane</keyword>
<dbReference type="AlphaFoldDB" id="A0A177AF87"/>
<evidence type="ECO:0000256" key="1">
    <source>
        <dbReference type="ARBA" id="ARBA00004477"/>
    </source>
</evidence>
<sequence length="870" mass="97250">MSERWNRESLSIANPAPQDKDALRALSRSPHPYHRHNPELRPARHNLSTPESFAADGPILHSEDLYRRSTDSDSGTEADDEHFLLGLPAPRSRPRKGLRGLERSSSSSPSPALSMVDLQQSARRQEYISDVLNTLKNEEERRAREAWDKFRATRKTEVLRRVLEVALLLGLGQIVYSGNGRVTASLWKKEFTYQAATMGSLMVLYPIRLSYYLACQNSFKKWPSLRIPATFDPAPLLYPSLLTNFVTTLLSFSNQGIVLPNIILGISSLMPELLPSFAKGEDVATLRWFLSCIPLFAWQSQSNLLQDKRLLPESNISPEILVLICPLHQATCSVLRYLTTTSLLETELQLLSISLINILLLSTSPQMVILQALMWGGGLSLLISCGFALRWVIALERIPRWRFKRSGNALGRPIKSTSKSILKKPLGKLSEILHFDRPLTLDSEDDISSAVQRVRPMRLKTNLTKSNTVQFEKGSISAVSEEPKEEFASRMDGALTDLTNRERNRRNTFPSIRSPKRQSALTASGRKRRSATSSLQGFYNLTVAQATIRKGLYAAYVYLCVLLIIFAGIRTYVGNVALSGAEPIGWALAYMFGNYPWLRMQVVTLNLDQWIPVPERLPAGPVTYFHGPWISHLRSNIGLANTRLLISAYWLAIIILGLTIVINLSSTVEVDTRRKVFHFMMVAMLLPATYIDPTFAALALSLILAVFLLLDLFRATQLPPLSKPIAYFLTPYVDGRDLRGPVVISHIFLLIGCAVPLLLSLGAVTRADDGWEVPTRDVSMVSGVICVGMGDAAASLIGRRYGRRKWLWPGGKSLEGSFAFAVAVTVALMAAKVWLSVGGWEDGGRWGIRGGGRWGRRCWRRGWRVRLRRC</sequence>
<evidence type="ECO:0000256" key="10">
    <source>
        <dbReference type="SAM" id="MobiDB-lite"/>
    </source>
</evidence>
<reference evidence="12" key="1">
    <citation type="submission" date="2016-03" db="EMBL/GenBank/DDBJ databases">
        <title>Updated assembly of Pseudogymnoascus destructans, the fungus causing white-nose syndrome of bats.</title>
        <authorList>
            <person name="Palmer J.M."/>
            <person name="Drees K.P."/>
            <person name="Foster J.T."/>
            <person name="Lindner D.L."/>
        </authorList>
    </citation>
    <scope>NUCLEOTIDE SEQUENCE [LARGE SCALE GENOMIC DNA]</scope>
    <source>
        <strain evidence="12">20631-21</strain>
    </source>
</reference>
<dbReference type="GO" id="GO:0004168">
    <property type="term" value="F:dolichol kinase activity"/>
    <property type="evidence" value="ECO:0007669"/>
    <property type="project" value="UniProtKB-EC"/>
</dbReference>
<feature type="transmembrane region" description="Helical" evidence="11">
    <location>
        <begin position="818"/>
        <end position="837"/>
    </location>
</feature>
<evidence type="ECO:0000256" key="8">
    <source>
        <dbReference type="ARBA" id="ARBA00022989"/>
    </source>
</evidence>
<feature type="region of interest" description="Disordered" evidence="10">
    <location>
        <begin position="499"/>
        <end position="528"/>
    </location>
</feature>
<evidence type="ECO:0000313" key="12">
    <source>
        <dbReference type="EMBL" id="OAF59911.1"/>
    </source>
</evidence>
<comment type="similarity">
    <text evidence="2">Belongs to the polyprenol kinase family.</text>
</comment>
<organism evidence="12">
    <name type="scientific">Pseudogymnoascus destructans</name>
    <dbReference type="NCBI Taxonomy" id="655981"/>
    <lineage>
        <taxon>Eukaryota</taxon>
        <taxon>Fungi</taxon>
        <taxon>Dikarya</taxon>
        <taxon>Ascomycota</taxon>
        <taxon>Pezizomycotina</taxon>
        <taxon>Leotiomycetes</taxon>
        <taxon>Thelebolales</taxon>
        <taxon>Thelebolaceae</taxon>
        <taxon>Pseudogymnoascus</taxon>
    </lineage>
</organism>
<dbReference type="EC" id="2.7.1.108" evidence="3"/>
<feature type="compositionally biased region" description="Basic and acidic residues" evidence="10">
    <location>
        <begin position="61"/>
        <end position="71"/>
    </location>
</feature>
<dbReference type="GO" id="GO:0043048">
    <property type="term" value="P:dolichyl monophosphate biosynthetic process"/>
    <property type="evidence" value="ECO:0007669"/>
    <property type="project" value="TreeGrafter"/>
</dbReference>
<dbReference type="Proteomes" id="UP000077154">
    <property type="component" value="Unassembled WGS sequence"/>
</dbReference>
<feature type="transmembrane region" description="Helical" evidence="11">
    <location>
        <begin position="779"/>
        <end position="797"/>
    </location>
</feature>
<evidence type="ECO:0000256" key="4">
    <source>
        <dbReference type="ARBA" id="ARBA00022679"/>
    </source>
</evidence>
<keyword evidence="5 11" id="KW-0812">Transmembrane</keyword>
<comment type="subcellular location">
    <subcellularLocation>
        <location evidence="1">Endoplasmic reticulum membrane</location>
        <topology evidence="1">Multi-pass membrane protein</topology>
    </subcellularLocation>
</comment>
<dbReference type="PANTHER" id="PTHR13205:SF15">
    <property type="entry name" value="DOLICHOL KINASE"/>
    <property type="match status" value="1"/>
</dbReference>
<keyword evidence="6" id="KW-0418">Kinase</keyword>
<dbReference type="EMBL" id="KV441392">
    <property type="protein sequence ID" value="OAF59911.1"/>
    <property type="molecule type" value="Genomic_DNA"/>
</dbReference>
<dbReference type="GO" id="GO:0005789">
    <property type="term" value="C:endoplasmic reticulum membrane"/>
    <property type="evidence" value="ECO:0007669"/>
    <property type="project" value="UniProtKB-SubCell"/>
</dbReference>